<gene>
    <name evidence="1" type="ORF">Tci_233880</name>
</gene>
<evidence type="ECO:0000313" key="1">
    <source>
        <dbReference type="EMBL" id="GEW61904.1"/>
    </source>
</evidence>
<reference evidence="1" key="1">
    <citation type="journal article" date="2019" name="Sci. Rep.">
        <title>Draft genome of Tanacetum cinerariifolium, the natural source of mosquito coil.</title>
        <authorList>
            <person name="Yamashiro T."/>
            <person name="Shiraishi A."/>
            <person name="Satake H."/>
            <person name="Nakayama K."/>
        </authorList>
    </citation>
    <scope>NUCLEOTIDE SEQUENCE</scope>
</reference>
<name>A0A699GX00_TANCI</name>
<comment type="caution">
    <text evidence="1">The sequence shown here is derived from an EMBL/GenBank/DDBJ whole genome shotgun (WGS) entry which is preliminary data.</text>
</comment>
<feature type="non-terminal residue" evidence="1">
    <location>
        <position position="1"/>
    </location>
</feature>
<sequence>ASKRSKSFCDGCWVAKSRITCVNTNGNTTLTEAQRVSLRITSGMRGVGLCVADSHTGYHPGDDFTPLATIRRSYSIIRERIPFELKGETFEPERRVRYQAPQSNVMYASMNALLSTQLTNYSKAILNVQASILFALNATLRFTRSLNTSWEYSPKRLVIYHRGQGTEMDFRSFMIQGVDGEFKFLPEGGFEDNQGSFSAKSVNNETPILDAEPISDCIPTSSFPVVGEKSKAAGKRKLVVDALREGSHRKARRAPVHASKVVGDASTPLDVDSDPDIHEFPSARASCDAIREREVKRYKAYAELEKKCNEALQDLDKNPLIFICVPKLRLYRGQEIDILRQDRVAVISKFVPDAAMKLFHSDEMGILISRLVRETIVHGRCMKFKEIAKLNEPFILEKMPSYRMSSKDEYDQAGDDMANASFPFFSKFTSNPYASVE</sequence>
<dbReference type="AlphaFoldDB" id="A0A699GX00"/>
<dbReference type="EMBL" id="BKCJ010066190">
    <property type="protein sequence ID" value="GEW61904.1"/>
    <property type="molecule type" value="Genomic_DNA"/>
</dbReference>
<protein>
    <submittedName>
        <fullName evidence="1">Uncharacterized protein</fullName>
    </submittedName>
</protein>
<accession>A0A699GX00</accession>
<proteinExistence type="predicted"/>
<organism evidence="1">
    <name type="scientific">Tanacetum cinerariifolium</name>
    <name type="common">Dalmatian daisy</name>
    <name type="synonym">Chrysanthemum cinerariifolium</name>
    <dbReference type="NCBI Taxonomy" id="118510"/>
    <lineage>
        <taxon>Eukaryota</taxon>
        <taxon>Viridiplantae</taxon>
        <taxon>Streptophyta</taxon>
        <taxon>Embryophyta</taxon>
        <taxon>Tracheophyta</taxon>
        <taxon>Spermatophyta</taxon>
        <taxon>Magnoliopsida</taxon>
        <taxon>eudicotyledons</taxon>
        <taxon>Gunneridae</taxon>
        <taxon>Pentapetalae</taxon>
        <taxon>asterids</taxon>
        <taxon>campanulids</taxon>
        <taxon>Asterales</taxon>
        <taxon>Asteraceae</taxon>
        <taxon>Asteroideae</taxon>
        <taxon>Anthemideae</taxon>
        <taxon>Anthemidinae</taxon>
        <taxon>Tanacetum</taxon>
    </lineage>
</organism>